<proteinExistence type="predicted"/>
<reference evidence="4" key="1">
    <citation type="submission" date="2016-10" db="EMBL/GenBank/DDBJ databases">
        <authorList>
            <person name="Varghese N."/>
            <person name="Submissions S."/>
        </authorList>
    </citation>
    <scope>NUCLEOTIDE SEQUENCE [LARGE SCALE GENOMIC DNA]</scope>
    <source>
        <strain evidence="4">DSM 17298</strain>
    </source>
</reference>
<dbReference type="Pfam" id="PF07632">
    <property type="entry name" value="Sde182_NH-like"/>
    <property type="match status" value="1"/>
</dbReference>
<dbReference type="Proteomes" id="UP000236736">
    <property type="component" value="Unassembled WGS sequence"/>
</dbReference>
<dbReference type="RefSeq" id="WP_235010091.1">
    <property type="nucleotide sequence ID" value="NZ_FNVR01000029.1"/>
</dbReference>
<dbReference type="GO" id="GO:0016799">
    <property type="term" value="F:hydrolase activity, hydrolyzing N-glycosyl compounds"/>
    <property type="evidence" value="ECO:0007669"/>
    <property type="project" value="InterPro"/>
</dbReference>
<evidence type="ECO:0000256" key="1">
    <source>
        <dbReference type="SAM" id="SignalP"/>
    </source>
</evidence>
<feature type="domain" description="Cellulose-binding Sde182 nucleoside hydrolase-like" evidence="2">
    <location>
        <begin position="31"/>
        <end position="300"/>
    </location>
</feature>
<dbReference type="SUPFAM" id="SSF53590">
    <property type="entry name" value="Nucleoside hydrolase"/>
    <property type="match status" value="1"/>
</dbReference>
<evidence type="ECO:0000313" key="3">
    <source>
        <dbReference type="EMBL" id="SEG37269.1"/>
    </source>
</evidence>
<dbReference type="Gene3D" id="3.90.245.10">
    <property type="entry name" value="Ribonucleoside hydrolase-like"/>
    <property type="match status" value="1"/>
</dbReference>
<protein>
    <recommendedName>
        <fullName evidence="2">Cellulose-binding Sde182 nucleoside hydrolase-like domain-containing protein</fullName>
    </recommendedName>
</protein>
<name>A0A1H5ZLG1_9BACT</name>
<dbReference type="InterPro" id="IPR036452">
    <property type="entry name" value="Ribo_hydro-like"/>
</dbReference>
<organism evidence="3 4">
    <name type="scientific">Algoriphagus boritolerans DSM 17298 = JCM 18970</name>
    <dbReference type="NCBI Taxonomy" id="1120964"/>
    <lineage>
        <taxon>Bacteria</taxon>
        <taxon>Pseudomonadati</taxon>
        <taxon>Bacteroidota</taxon>
        <taxon>Cytophagia</taxon>
        <taxon>Cytophagales</taxon>
        <taxon>Cyclobacteriaceae</taxon>
        <taxon>Algoriphagus</taxon>
    </lineage>
</organism>
<gene>
    <name evidence="3" type="ORF">SAMN03080598_03585</name>
</gene>
<dbReference type="STRING" id="1120964.GCA_001313265_05781"/>
<dbReference type="AlphaFoldDB" id="A0A1H5ZLG1"/>
<feature type="signal peptide" evidence="1">
    <location>
        <begin position="1"/>
        <end position="18"/>
    </location>
</feature>
<feature type="chain" id="PRO_5009291657" description="Cellulose-binding Sde182 nucleoside hydrolase-like domain-containing protein" evidence="1">
    <location>
        <begin position="19"/>
        <end position="321"/>
    </location>
</feature>
<evidence type="ECO:0000313" key="4">
    <source>
        <dbReference type="Proteomes" id="UP000236736"/>
    </source>
</evidence>
<accession>A0A1H5ZLG1</accession>
<dbReference type="EMBL" id="FNVR01000029">
    <property type="protein sequence ID" value="SEG37269.1"/>
    <property type="molecule type" value="Genomic_DNA"/>
</dbReference>
<evidence type="ECO:0000259" key="2">
    <source>
        <dbReference type="Pfam" id="PF07632"/>
    </source>
</evidence>
<dbReference type="InterPro" id="IPR011483">
    <property type="entry name" value="Sde182_NH-like"/>
</dbReference>
<sequence>MRNLLIFLFWIATSMAFAQTPLTFTEPVKQRVFVLTDITNEPDDQQSLVRFLVYANEYDIEGIVATTSTHLRYQVRQDKIEELIKNYGKVKSNLDKHASGFPTTEDLLSVTTQHLPLFSMEGVGEDKDSPGSEMLIQAVDRADKRPLWVSVWGGANCLAQALWKVKEIRSEEELKKFVATLRVYTISDQDFAGPWIRHNFPGIFYIVDASAGDNWKEYYKATWTGISGDRWYKNAPMYEFDLVDNPWLMANIRDNHGPLGANYIPLEYIMEGDTPSFIGLIQNGLAWDQSPAWGGWAGRYELWKSYGEVDKIWTSSINTQD</sequence>
<keyword evidence="1" id="KW-0732">Signal</keyword>
<keyword evidence="4" id="KW-1185">Reference proteome</keyword>